<dbReference type="GO" id="GO:0005802">
    <property type="term" value="C:trans-Golgi network"/>
    <property type="evidence" value="ECO:0007669"/>
    <property type="project" value="TreeGrafter"/>
</dbReference>
<dbReference type="OrthoDB" id="5583482at2759"/>
<dbReference type="GO" id="GO:0099518">
    <property type="term" value="P:vesicle cytoskeletal trafficking"/>
    <property type="evidence" value="ECO:0007669"/>
    <property type="project" value="TreeGrafter"/>
</dbReference>
<reference evidence="1 2" key="1">
    <citation type="submission" date="2014-03" db="EMBL/GenBank/DDBJ databases">
        <title>Draft genome of the hookworm Oesophagostomum dentatum.</title>
        <authorList>
            <person name="Mitreva M."/>
        </authorList>
    </citation>
    <scope>NUCLEOTIDE SEQUENCE [LARGE SCALE GENOMIC DNA]</scope>
    <source>
        <strain evidence="1 2">OD-Hann</strain>
    </source>
</reference>
<sequence>MGAIFSAGSEKRSLQLAAEVNSRLQAVLEDALIKNITLKGSVDSLSNEVSRLSRENRQLTLTHSRCNEQHI</sequence>
<evidence type="ECO:0000313" key="1">
    <source>
        <dbReference type="EMBL" id="KHJ82866.1"/>
    </source>
</evidence>
<name>A0A0B1SG39_OESDE</name>
<proteinExistence type="predicted"/>
<dbReference type="InterPro" id="IPR038830">
    <property type="entry name" value="CCDC186"/>
</dbReference>
<dbReference type="PANTHER" id="PTHR18911">
    <property type="entry name" value="CTCL TUMOR ANTIGEN HD-CL-01"/>
    <property type="match status" value="1"/>
</dbReference>
<dbReference type="AlphaFoldDB" id="A0A0B1SG39"/>
<dbReference type="GO" id="GO:0031267">
    <property type="term" value="F:small GTPase binding"/>
    <property type="evidence" value="ECO:0007669"/>
    <property type="project" value="TreeGrafter"/>
</dbReference>
<evidence type="ECO:0000313" key="2">
    <source>
        <dbReference type="Proteomes" id="UP000053660"/>
    </source>
</evidence>
<dbReference type="EMBL" id="KN576659">
    <property type="protein sequence ID" value="KHJ82866.1"/>
    <property type="molecule type" value="Genomic_DNA"/>
</dbReference>
<dbReference type="Proteomes" id="UP000053660">
    <property type="component" value="Unassembled WGS sequence"/>
</dbReference>
<accession>A0A0B1SG39</accession>
<dbReference type="PANTHER" id="PTHR18911:SF5">
    <property type="entry name" value="COILED-COIL DOMAIN-CONTAINING PROTEIN 186"/>
    <property type="match status" value="1"/>
</dbReference>
<gene>
    <name evidence="1" type="ORF">OESDEN_17439</name>
</gene>
<organism evidence="1 2">
    <name type="scientific">Oesophagostomum dentatum</name>
    <name type="common">Nodular worm</name>
    <dbReference type="NCBI Taxonomy" id="61180"/>
    <lineage>
        <taxon>Eukaryota</taxon>
        <taxon>Metazoa</taxon>
        <taxon>Ecdysozoa</taxon>
        <taxon>Nematoda</taxon>
        <taxon>Chromadorea</taxon>
        <taxon>Rhabditida</taxon>
        <taxon>Rhabditina</taxon>
        <taxon>Rhabditomorpha</taxon>
        <taxon>Strongyloidea</taxon>
        <taxon>Strongylidae</taxon>
        <taxon>Oesophagostomum</taxon>
    </lineage>
</organism>
<keyword evidence="2" id="KW-1185">Reference proteome</keyword>
<protein>
    <submittedName>
        <fullName evidence="1">Uncharacterized protein</fullName>
    </submittedName>
</protein>